<evidence type="ECO:0000259" key="3">
    <source>
        <dbReference type="PROSITE" id="PS51387"/>
    </source>
</evidence>
<accession>A0A1Y5S8K9</accession>
<dbReference type="InterPro" id="IPR036318">
    <property type="entry name" value="FAD-bd_PCMH-like_sf"/>
</dbReference>
<dbReference type="GO" id="GO:0016491">
    <property type="term" value="F:oxidoreductase activity"/>
    <property type="evidence" value="ECO:0007669"/>
    <property type="project" value="UniProtKB-KW"/>
</dbReference>
<dbReference type="STRING" id="658057.SAMN04488032_10626"/>
<dbReference type="EMBL" id="FWFW01000003">
    <property type="protein sequence ID" value="SLN34910.1"/>
    <property type="molecule type" value="Genomic_DNA"/>
</dbReference>
<dbReference type="AlphaFoldDB" id="A0A1Y5S8K9"/>
<keyword evidence="5" id="KW-1185">Reference proteome</keyword>
<protein>
    <submittedName>
        <fullName evidence="4">Putative FAD-linked oxidoreductase</fullName>
        <ecNumber evidence="4">1.-.-.-</ecNumber>
    </submittedName>
</protein>
<dbReference type="InterPro" id="IPR016169">
    <property type="entry name" value="FAD-bd_PCMH_sub2"/>
</dbReference>
<evidence type="ECO:0000313" key="5">
    <source>
        <dbReference type="Proteomes" id="UP000193307"/>
    </source>
</evidence>
<dbReference type="Gene3D" id="3.30.465.10">
    <property type="match status" value="1"/>
</dbReference>
<dbReference type="SUPFAM" id="SSF56176">
    <property type="entry name" value="FAD-binding/transporter-associated domain-like"/>
    <property type="match status" value="1"/>
</dbReference>
<evidence type="ECO:0000256" key="1">
    <source>
        <dbReference type="ARBA" id="ARBA00022630"/>
    </source>
</evidence>
<dbReference type="Pfam" id="PF01565">
    <property type="entry name" value="FAD_binding_4"/>
    <property type="match status" value="1"/>
</dbReference>
<dbReference type="PANTHER" id="PTHR11748:SF103">
    <property type="entry name" value="GLYCOLATE OXIDASE SUBUNIT GLCE"/>
    <property type="match status" value="1"/>
</dbReference>
<proteinExistence type="predicted"/>
<dbReference type="PANTHER" id="PTHR11748">
    <property type="entry name" value="D-LACTATE DEHYDROGENASE"/>
    <property type="match status" value="1"/>
</dbReference>
<evidence type="ECO:0000256" key="2">
    <source>
        <dbReference type="ARBA" id="ARBA00022827"/>
    </source>
</evidence>
<evidence type="ECO:0000313" key="4">
    <source>
        <dbReference type="EMBL" id="SLN34910.1"/>
    </source>
</evidence>
<name>A0A1Y5S8K9_9RHOB</name>
<sequence length="383" mass="40956">MSILAVSNTTFAQQQDHLAAQIRAGNIVVPRGHGSSQIGLAAGQELNAPDALWDFDPSALTLTVSAGTPRDTIETLLRDQGQCLAFEPPHMQGLLGQSKVGNNAGTIGGMVATNASGPRRVAVGACRDFCLGVAYVDGLGRLIKNGGRVMKNVTGLDLVKLMAGSHGTLGLITEVSLKTQPIPEMTATLTIENLNEVDAVTAMSAALGTPFSVTGAAHVRADRHGAFARTLIRIEGFESSVSYRIEALQNALERFGHSTVEWDQTANADIWRAIRDVDRFHAMTGDVWRVSVKPSDAPKLVEAVQPLDVIYDWGGGRLWLLTQPNTDVRAQMTAGHATLVRASDATKQALGVFHPENALVAKISAGLREKFDPMQKFNRGMMS</sequence>
<dbReference type="RefSeq" id="WP_085848392.1">
    <property type="nucleotide sequence ID" value="NZ_FNZV01000006.1"/>
</dbReference>
<keyword evidence="1" id="KW-0285">Flavoprotein</keyword>
<dbReference type="InterPro" id="IPR016166">
    <property type="entry name" value="FAD-bd_PCMH"/>
</dbReference>
<gene>
    <name evidence="4" type="ORF">PAM7971_01528</name>
</gene>
<dbReference type="Proteomes" id="UP000193307">
    <property type="component" value="Unassembled WGS sequence"/>
</dbReference>
<dbReference type="SUPFAM" id="SSF55103">
    <property type="entry name" value="FAD-linked oxidases, C-terminal domain"/>
    <property type="match status" value="1"/>
</dbReference>
<organism evidence="4 5">
    <name type="scientific">Pacificibacter marinus</name>
    <dbReference type="NCBI Taxonomy" id="658057"/>
    <lineage>
        <taxon>Bacteria</taxon>
        <taxon>Pseudomonadati</taxon>
        <taxon>Pseudomonadota</taxon>
        <taxon>Alphaproteobacteria</taxon>
        <taxon>Rhodobacterales</taxon>
        <taxon>Roseobacteraceae</taxon>
        <taxon>Pacificibacter</taxon>
    </lineage>
</organism>
<dbReference type="InterPro" id="IPR006094">
    <property type="entry name" value="Oxid_FAD_bind_N"/>
</dbReference>
<dbReference type="PROSITE" id="PS51387">
    <property type="entry name" value="FAD_PCMH"/>
    <property type="match status" value="1"/>
</dbReference>
<dbReference type="EC" id="1.-.-.-" evidence="4"/>
<dbReference type="GO" id="GO:0071949">
    <property type="term" value="F:FAD binding"/>
    <property type="evidence" value="ECO:0007669"/>
    <property type="project" value="InterPro"/>
</dbReference>
<dbReference type="OrthoDB" id="9811557at2"/>
<dbReference type="InterPro" id="IPR016164">
    <property type="entry name" value="FAD-linked_Oxase-like_C"/>
</dbReference>
<reference evidence="4 5" key="1">
    <citation type="submission" date="2017-03" db="EMBL/GenBank/DDBJ databases">
        <authorList>
            <person name="Afonso C.L."/>
            <person name="Miller P.J."/>
            <person name="Scott M.A."/>
            <person name="Spackman E."/>
            <person name="Goraichik I."/>
            <person name="Dimitrov K.M."/>
            <person name="Suarez D.L."/>
            <person name="Swayne D.E."/>
        </authorList>
    </citation>
    <scope>NUCLEOTIDE SEQUENCE [LARGE SCALE GENOMIC DNA]</scope>
    <source>
        <strain evidence="4 5">CECT 7971</strain>
    </source>
</reference>
<keyword evidence="4" id="KW-0560">Oxidoreductase</keyword>
<keyword evidence="2" id="KW-0274">FAD</keyword>
<feature type="domain" description="FAD-binding PCMH-type" evidence="3">
    <location>
        <begin position="1"/>
        <end position="182"/>
    </location>
</feature>